<comment type="caution">
    <text evidence="1">The sequence shown here is derived from an EMBL/GenBank/DDBJ whole genome shotgun (WGS) entry which is preliminary data.</text>
</comment>
<accession>A0ACC6NYC6</accession>
<reference evidence="1" key="1">
    <citation type="submission" date="2023-10" db="EMBL/GenBank/DDBJ databases">
        <title>Amphibacter perezi, gen. nov., sp. nov. a novel taxa of the family Comamonadaceae, class Betaproteobacteria isolated from the skin microbiota of Pelophylax perezi from different populations.</title>
        <authorList>
            <person name="Costa S."/>
            <person name="Proenca D.N."/>
            <person name="Lopes I."/>
            <person name="Morais P.V."/>
        </authorList>
    </citation>
    <scope>NUCLEOTIDE SEQUENCE</scope>
    <source>
        <strain evidence="1">SL12-8</strain>
    </source>
</reference>
<evidence type="ECO:0000313" key="1">
    <source>
        <dbReference type="EMBL" id="MEJ7136952.1"/>
    </source>
</evidence>
<protein>
    <submittedName>
        <fullName evidence="1">Uncharacterized protein</fullName>
    </submittedName>
</protein>
<sequence length="125" mass="13793">MPLSKHPKPTGLATYLPLPSVPVFRPVSIADALARSPVMGRLMQRANEATDALEIIAQVLPGHMMERVRSGPITDTEWHLLVDSQAVANKLLHWAPDLKDRLVRHGQPARELVVKVSRQRASGGR</sequence>
<dbReference type="EMBL" id="JAWDIE010000001">
    <property type="protein sequence ID" value="MEJ7136952.1"/>
    <property type="molecule type" value="Genomic_DNA"/>
</dbReference>
<evidence type="ECO:0000313" key="2">
    <source>
        <dbReference type="Proteomes" id="UP001364695"/>
    </source>
</evidence>
<keyword evidence="2" id="KW-1185">Reference proteome</keyword>
<organism evidence="1 2">
    <name type="scientific">Amphibiibacter pelophylacis</name>
    <dbReference type="NCBI Taxonomy" id="1799477"/>
    <lineage>
        <taxon>Bacteria</taxon>
        <taxon>Pseudomonadati</taxon>
        <taxon>Pseudomonadota</taxon>
        <taxon>Betaproteobacteria</taxon>
        <taxon>Burkholderiales</taxon>
        <taxon>Sphaerotilaceae</taxon>
        <taxon>Amphibiibacter</taxon>
    </lineage>
</organism>
<gene>
    <name evidence="1" type="ORF">RV045_00710</name>
</gene>
<proteinExistence type="predicted"/>
<dbReference type="Proteomes" id="UP001364695">
    <property type="component" value="Unassembled WGS sequence"/>
</dbReference>
<name>A0ACC6NYC6_9BURK</name>